<feature type="compositionally biased region" description="Basic residues" evidence="2">
    <location>
        <begin position="163"/>
        <end position="172"/>
    </location>
</feature>
<feature type="region of interest" description="Disordered" evidence="2">
    <location>
        <begin position="151"/>
        <end position="185"/>
    </location>
</feature>
<evidence type="ECO:0000256" key="1">
    <source>
        <dbReference type="SAM" id="Coils"/>
    </source>
</evidence>
<protein>
    <submittedName>
        <fullName evidence="3">Uncharacterized protein</fullName>
    </submittedName>
</protein>
<feature type="region of interest" description="Disordered" evidence="2">
    <location>
        <begin position="76"/>
        <end position="117"/>
    </location>
</feature>
<evidence type="ECO:0000313" key="3">
    <source>
        <dbReference type="EMBL" id="MDT0377302.1"/>
    </source>
</evidence>
<dbReference type="EMBL" id="JAVREQ010000001">
    <property type="protein sequence ID" value="MDT0377302.1"/>
    <property type="molecule type" value="Genomic_DNA"/>
</dbReference>
<evidence type="ECO:0000256" key="2">
    <source>
        <dbReference type="SAM" id="MobiDB-lite"/>
    </source>
</evidence>
<keyword evidence="4" id="KW-1185">Reference proteome</keyword>
<reference evidence="4" key="1">
    <citation type="submission" date="2023-07" db="EMBL/GenBank/DDBJ databases">
        <title>30 novel species of actinomycetes from the DSMZ collection.</title>
        <authorList>
            <person name="Nouioui I."/>
        </authorList>
    </citation>
    <scope>NUCLEOTIDE SEQUENCE [LARGE SCALE GENOMIC DNA]</scope>
    <source>
        <strain evidence="4">DSM 42041</strain>
    </source>
</reference>
<keyword evidence="1" id="KW-0175">Coiled coil</keyword>
<feature type="coiled-coil region" evidence="1">
    <location>
        <begin position="237"/>
        <end position="264"/>
    </location>
</feature>
<proteinExistence type="predicted"/>
<feature type="compositionally biased region" description="Basic and acidic residues" evidence="2">
    <location>
        <begin position="84"/>
        <end position="94"/>
    </location>
</feature>
<name>A0ABU2NLF4_9ACTN</name>
<evidence type="ECO:0000313" key="4">
    <source>
        <dbReference type="Proteomes" id="UP001183414"/>
    </source>
</evidence>
<dbReference type="RefSeq" id="WP_311671306.1">
    <property type="nucleotide sequence ID" value="NZ_JAVREQ010000001.1"/>
</dbReference>
<sequence>MRKPPAESRMKLTVISVIAVEFGGRLDCEDTEEAHVWVETPLWSSRRAFLTGASPFTDAAQCTPEELPNRYFLAELPADPPPSRPEDTTGERLEWPGLREAPTPPPGWMAGHSSTGRGPERAAEDACQRCGACNLDDCPACTGCQCPASTPRPVGPAEGMARWPRRRRRPHRPQGAPVTSPVTEHLPGGLVETVVQEVGCPLPCLSATETRRLYRNVLAAVLPELHTAARRAVTGETAELHGRIQELTNENSDLAEQLAAWEGEPA</sequence>
<accession>A0ABU2NLF4</accession>
<comment type="caution">
    <text evidence="3">The sequence shown here is derived from an EMBL/GenBank/DDBJ whole genome shotgun (WGS) entry which is preliminary data.</text>
</comment>
<gene>
    <name evidence="3" type="ORF">RM572_00740</name>
</gene>
<organism evidence="3 4">
    <name type="scientific">Streptomyces hazeniae</name>
    <dbReference type="NCBI Taxonomy" id="3075538"/>
    <lineage>
        <taxon>Bacteria</taxon>
        <taxon>Bacillati</taxon>
        <taxon>Actinomycetota</taxon>
        <taxon>Actinomycetes</taxon>
        <taxon>Kitasatosporales</taxon>
        <taxon>Streptomycetaceae</taxon>
        <taxon>Streptomyces</taxon>
    </lineage>
</organism>
<dbReference type="Proteomes" id="UP001183414">
    <property type="component" value="Unassembled WGS sequence"/>
</dbReference>